<accession>A0A6A2XJK7</accession>
<reference evidence="3" key="1">
    <citation type="submission" date="2019-09" db="EMBL/GenBank/DDBJ databases">
        <title>Draft genome information of white flower Hibiscus syriacus.</title>
        <authorList>
            <person name="Kim Y.-M."/>
        </authorList>
    </citation>
    <scope>NUCLEOTIDE SEQUENCE [LARGE SCALE GENOMIC DNA]</scope>
    <source>
        <strain evidence="3">YM2019G1</strain>
    </source>
</reference>
<gene>
    <name evidence="3" type="ORF">F3Y22_tig00112416pilonHSYRG00027</name>
</gene>
<evidence type="ECO:0000256" key="2">
    <source>
        <dbReference type="SAM" id="Phobius"/>
    </source>
</evidence>
<evidence type="ECO:0000313" key="3">
    <source>
        <dbReference type="EMBL" id="KAE8667305.1"/>
    </source>
</evidence>
<dbReference type="Proteomes" id="UP000436088">
    <property type="component" value="Unassembled WGS sequence"/>
</dbReference>
<keyword evidence="2" id="KW-1133">Transmembrane helix</keyword>
<evidence type="ECO:0000313" key="4">
    <source>
        <dbReference type="Proteomes" id="UP000436088"/>
    </source>
</evidence>
<evidence type="ECO:0000256" key="1">
    <source>
        <dbReference type="SAM" id="MobiDB-lite"/>
    </source>
</evidence>
<protein>
    <submittedName>
        <fullName evidence="3">Uncharacterized protein</fullName>
    </submittedName>
</protein>
<keyword evidence="2" id="KW-0812">Transmembrane</keyword>
<dbReference type="EMBL" id="VEPZ02001577">
    <property type="protein sequence ID" value="KAE8667305.1"/>
    <property type="molecule type" value="Genomic_DNA"/>
</dbReference>
<name>A0A6A2XJK7_HIBSY</name>
<organism evidence="3 4">
    <name type="scientific">Hibiscus syriacus</name>
    <name type="common">Rose of Sharon</name>
    <dbReference type="NCBI Taxonomy" id="106335"/>
    <lineage>
        <taxon>Eukaryota</taxon>
        <taxon>Viridiplantae</taxon>
        <taxon>Streptophyta</taxon>
        <taxon>Embryophyta</taxon>
        <taxon>Tracheophyta</taxon>
        <taxon>Spermatophyta</taxon>
        <taxon>Magnoliopsida</taxon>
        <taxon>eudicotyledons</taxon>
        <taxon>Gunneridae</taxon>
        <taxon>Pentapetalae</taxon>
        <taxon>rosids</taxon>
        <taxon>malvids</taxon>
        <taxon>Malvales</taxon>
        <taxon>Malvaceae</taxon>
        <taxon>Malvoideae</taxon>
        <taxon>Hibiscus</taxon>
    </lineage>
</organism>
<feature type="transmembrane region" description="Helical" evidence="2">
    <location>
        <begin position="116"/>
        <end position="138"/>
    </location>
</feature>
<comment type="caution">
    <text evidence="3">The sequence shown here is derived from an EMBL/GenBank/DDBJ whole genome shotgun (WGS) entry which is preliminary data.</text>
</comment>
<dbReference type="AlphaFoldDB" id="A0A6A2XJK7"/>
<keyword evidence="4" id="KW-1185">Reference proteome</keyword>
<proteinExistence type="predicted"/>
<keyword evidence="2" id="KW-0472">Membrane</keyword>
<sequence length="161" mass="18405">MDLPCKAYSNTSDDEPEPKRKPVYHHHLPFRPSTRTKPEYPFPTLDLPKREDAHRTPIPGILISSPNQITQTYSFLGDQREDSDCGMLELAGWSMNTFEVWVQFLMLNSPLTGSNLYLQVMFLGVTSVKILLSFGTSLDRFHCLTRFMQKPTLALCKVPPM</sequence>
<feature type="region of interest" description="Disordered" evidence="1">
    <location>
        <begin position="1"/>
        <end position="49"/>
    </location>
</feature>